<dbReference type="RefSeq" id="WP_171268341.1">
    <property type="nucleotide sequence ID" value="NZ_CP039543.1"/>
</dbReference>
<protein>
    <recommendedName>
        <fullName evidence="5">DUF5667 domain-containing protein</fullName>
    </recommendedName>
</protein>
<keyword evidence="2" id="KW-0732">Signal</keyword>
<sequence length="267" mass="28056">MNTILKIITLGVLAMGLVLLVSAAAFAAEDATEDGTTQIICINDIEQMLQPAEQAVARARAAGQENLAVRAQKALDRARALTDNLGKLNNDCFDGACDEIVSRLARDHVKQALLYAAGAELIAAGEPADVLLEQAELNENILDSAFNCAASLVYDENGVREQVKLSEEPSTAENLSNQEEPALVNLNDEGYVDDDLSPCLCLGDVDYEQLAFIGIADEDIVAAGPATLGGPVLMTPPTFSDGPRVFPNPTPSGPFGPLPPPETASGP</sequence>
<dbReference type="Proteomes" id="UP000503251">
    <property type="component" value="Chromosome"/>
</dbReference>
<proteinExistence type="predicted"/>
<gene>
    <name evidence="3" type="ORF">E8L03_20170</name>
</gene>
<evidence type="ECO:0008006" key="5">
    <source>
        <dbReference type="Google" id="ProtNLM"/>
    </source>
</evidence>
<organism evidence="3 4">
    <name type="scientific">Oceanidesulfovibrio marinus</name>
    <dbReference type="NCBI Taxonomy" id="370038"/>
    <lineage>
        <taxon>Bacteria</taxon>
        <taxon>Pseudomonadati</taxon>
        <taxon>Thermodesulfobacteriota</taxon>
        <taxon>Desulfovibrionia</taxon>
        <taxon>Desulfovibrionales</taxon>
        <taxon>Desulfovibrionaceae</taxon>
        <taxon>Oceanidesulfovibrio</taxon>
    </lineage>
</organism>
<name>A0ABX6NK98_9BACT</name>
<feature type="region of interest" description="Disordered" evidence="1">
    <location>
        <begin position="239"/>
        <end position="267"/>
    </location>
</feature>
<feature type="chain" id="PRO_5046877261" description="DUF5667 domain-containing protein" evidence="2">
    <location>
        <begin position="28"/>
        <end position="267"/>
    </location>
</feature>
<dbReference type="EMBL" id="CP039543">
    <property type="protein sequence ID" value="QJT11085.1"/>
    <property type="molecule type" value="Genomic_DNA"/>
</dbReference>
<reference evidence="3 4" key="1">
    <citation type="submission" date="2019-04" db="EMBL/GenBank/DDBJ databases">
        <title>Isolation and culture of sulfate reducing bacteria from the cold seep of the South China Sea.</title>
        <authorList>
            <person name="Sun C."/>
            <person name="Liu R."/>
        </authorList>
    </citation>
    <scope>NUCLEOTIDE SEQUENCE [LARGE SCALE GENOMIC DNA]</scope>
    <source>
        <strain evidence="3 4">CS1</strain>
    </source>
</reference>
<keyword evidence="4" id="KW-1185">Reference proteome</keyword>
<feature type="signal peptide" evidence="2">
    <location>
        <begin position="1"/>
        <end position="27"/>
    </location>
</feature>
<evidence type="ECO:0000313" key="3">
    <source>
        <dbReference type="EMBL" id="QJT11085.1"/>
    </source>
</evidence>
<feature type="compositionally biased region" description="Pro residues" evidence="1">
    <location>
        <begin position="246"/>
        <end position="267"/>
    </location>
</feature>
<evidence type="ECO:0000256" key="2">
    <source>
        <dbReference type="SAM" id="SignalP"/>
    </source>
</evidence>
<evidence type="ECO:0000313" key="4">
    <source>
        <dbReference type="Proteomes" id="UP000503251"/>
    </source>
</evidence>
<accession>A0ABX6NK98</accession>
<evidence type="ECO:0000256" key="1">
    <source>
        <dbReference type="SAM" id="MobiDB-lite"/>
    </source>
</evidence>